<dbReference type="RefSeq" id="WP_002703514.1">
    <property type="nucleotide sequence ID" value="NZ_AGRW01000042.1"/>
</dbReference>
<dbReference type="EMBL" id="AGRW01000042">
    <property type="protein sequence ID" value="EIC02156.1"/>
    <property type="molecule type" value="Genomic_DNA"/>
</dbReference>
<dbReference type="AlphaFoldDB" id="H7EJN6"/>
<protein>
    <submittedName>
        <fullName evidence="1">Uncharacterized protein</fullName>
    </submittedName>
</protein>
<keyword evidence="2" id="KW-1185">Reference proteome</keyword>
<name>H7EJN6_9SPIR</name>
<evidence type="ECO:0000313" key="2">
    <source>
        <dbReference type="Proteomes" id="UP000003571"/>
    </source>
</evidence>
<comment type="caution">
    <text evidence="1">The sequence shown here is derived from an EMBL/GenBank/DDBJ whole genome shotgun (WGS) entry which is preliminary data.</text>
</comment>
<sequence>MKKTSEYVFVHKKVYKKYINRCRNLLEPLVKELKKIGVKSKLYLTGSGGRHLVMQKVVNGEKRPFDLDFNLEIELDSLPKKFKDLKVLKDTVRTMLNKQIFKKDCFSDGQDSTSVISVPLHFQDDENQLQFSFDVAIVSRNVCGQLQRLIHNKKNNGFTWSLARDSKYIDEKADILRKEELWNDLRNRYKAFRNQFINSANHPAFICYIMTVEEIFCSEMNKKDGKLRKYCGCHLNPNWDPVGDSAEDD</sequence>
<gene>
    <name evidence="1" type="ORF">TresaDRAFT_2136</name>
</gene>
<proteinExistence type="predicted"/>
<accession>H7EJN6</accession>
<dbReference type="eggNOG" id="ENOG502Z8IH">
    <property type="taxonomic scope" value="Bacteria"/>
</dbReference>
<evidence type="ECO:0000313" key="1">
    <source>
        <dbReference type="EMBL" id="EIC02156.1"/>
    </source>
</evidence>
<reference evidence="1 2" key="1">
    <citation type="submission" date="2011-09" db="EMBL/GenBank/DDBJ databases">
        <title>The draft genome of Treponema saccharophilum DSM 2985.</title>
        <authorList>
            <consortium name="US DOE Joint Genome Institute (JGI-PGF)"/>
            <person name="Lucas S."/>
            <person name="Copeland A."/>
            <person name="Lapidus A."/>
            <person name="Glavina del Rio T."/>
            <person name="Dalin E."/>
            <person name="Tice H."/>
            <person name="Bruce D."/>
            <person name="Goodwin L."/>
            <person name="Pitluck S."/>
            <person name="Peters L."/>
            <person name="Kyrpides N."/>
            <person name="Mavromatis K."/>
            <person name="Ivanova N."/>
            <person name="Markowitz V."/>
            <person name="Cheng J.-F."/>
            <person name="Hugenholtz P."/>
            <person name="Woyke T."/>
            <person name="Wu D."/>
            <person name="Gronow S."/>
            <person name="Wellnitz S."/>
            <person name="Brambilla E."/>
            <person name="Klenk H.-P."/>
            <person name="Eisen J.A."/>
        </authorList>
    </citation>
    <scope>NUCLEOTIDE SEQUENCE [LARGE SCALE GENOMIC DNA]</scope>
    <source>
        <strain evidence="1 2">DSM 2985</strain>
    </source>
</reference>
<dbReference type="Proteomes" id="UP000003571">
    <property type="component" value="Unassembled WGS sequence"/>
</dbReference>
<organism evidence="1 2">
    <name type="scientific">Treponema saccharophilum DSM 2985</name>
    <dbReference type="NCBI Taxonomy" id="907348"/>
    <lineage>
        <taxon>Bacteria</taxon>
        <taxon>Pseudomonadati</taxon>
        <taxon>Spirochaetota</taxon>
        <taxon>Spirochaetia</taxon>
        <taxon>Spirochaetales</taxon>
        <taxon>Treponemataceae</taxon>
        <taxon>Treponema</taxon>
    </lineage>
</organism>
<dbReference type="OrthoDB" id="1654075at2"/>